<evidence type="ECO:0000256" key="9">
    <source>
        <dbReference type="ARBA" id="ARBA00022833"/>
    </source>
</evidence>
<comment type="caution">
    <text evidence="12">The sequence shown here is derived from an EMBL/GenBank/DDBJ whole genome shotgun (WGS) entry which is preliminary data.</text>
</comment>
<keyword evidence="9 11" id="KW-0862">Zinc</keyword>
<dbReference type="PRINTS" id="PR00932">
    <property type="entry name" value="AMINO1PTASE"/>
</dbReference>
<dbReference type="InterPro" id="IPR001948">
    <property type="entry name" value="Peptidase_M18"/>
</dbReference>
<dbReference type="PANTHER" id="PTHR28570:SF3">
    <property type="entry name" value="ASPARTYL AMINOPEPTIDASE"/>
    <property type="match status" value="1"/>
</dbReference>
<keyword evidence="10 11" id="KW-0482">Metalloprotease</keyword>
<evidence type="ECO:0000313" key="13">
    <source>
        <dbReference type="Proteomes" id="UP001470230"/>
    </source>
</evidence>
<keyword evidence="5 11" id="KW-0031">Aminopeptidase</keyword>
<dbReference type="EMBL" id="JAPFFF010000029">
    <property type="protein sequence ID" value="KAK8846270.1"/>
    <property type="molecule type" value="Genomic_DNA"/>
</dbReference>
<protein>
    <recommendedName>
        <fullName evidence="4">aspartyl aminopeptidase</fullName>
        <ecNumber evidence="4">3.4.11.21</ecNumber>
    </recommendedName>
</protein>
<dbReference type="Proteomes" id="UP001470230">
    <property type="component" value="Unassembled WGS sequence"/>
</dbReference>
<keyword evidence="7 11" id="KW-0479">Metal-binding</keyword>
<evidence type="ECO:0000256" key="3">
    <source>
        <dbReference type="ARBA" id="ARBA00008290"/>
    </source>
</evidence>
<dbReference type="Pfam" id="PF02127">
    <property type="entry name" value="Peptidase_M18"/>
    <property type="match status" value="1"/>
</dbReference>
<dbReference type="Gene3D" id="2.30.250.10">
    <property type="entry name" value="Aminopeptidase i, Domain 2"/>
    <property type="match status" value="1"/>
</dbReference>
<comment type="catalytic activity">
    <reaction evidence="1">
        <text>Release of an N-terminal aspartate or glutamate from a peptide, with a preference for aspartate.</text>
        <dbReference type="EC" id="3.4.11.21"/>
    </reaction>
</comment>
<evidence type="ECO:0000256" key="2">
    <source>
        <dbReference type="ARBA" id="ARBA00001947"/>
    </source>
</evidence>
<comment type="similarity">
    <text evidence="3 11">Belongs to the peptidase M18 family.</text>
</comment>
<evidence type="ECO:0000256" key="10">
    <source>
        <dbReference type="ARBA" id="ARBA00023049"/>
    </source>
</evidence>
<dbReference type="SUPFAM" id="SSF101821">
    <property type="entry name" value="Aminopeptidase/glucanase lid domain"/>
    <property type="match status" value="1"/>
</dbReference>
<keyword evidence="6 11" id="KW-0645">Protease</keyword>
<keyword evidence="13" id="KW-1185">Reference proteome</keyword>
<dbReference type="SUPFAM" id="SSF53187">
    <property type="entry name" value="Zn-dependent exopeptidases"/>
    <property type="match status" value="1"/>
</dbReference>
<gene>
    <name evidence="12" type="ORF">M9Y10_020276</name>
</gene>
<evidence type="ECO:0000256" key="8">
    <source>
        <dbReference type="ARBA" id="ARBA00022801"/>
    </source>
</evidence>
<evidence type="ECO:0000256" key="6">
    <source>
        <dbReference type="ARBA" id="ARBA00022670"/>
    </source>
</evidence>
<reference evidence="12 13" key="1">
    <citation type="submission" date="2024-04" db="EMBL/GenBank/DDBJ databases">
        <title>Tritrichomonas musculus Genome.</title>
        <authorList>
            <person name="Alves-Ferreira E."/>
            <person name="Grigg M."/>
            <person name="Lorenzi H."/>
            <person name="Galac M."/>
        </authorList>
    </citation>
    <scope>NUCLEOTIDE SEQUENCE [LARGE SCALE GENOMIC DNA]</scope>
    <source>
        <strain evidence="12 13">EAF2021</strain>
    </source>
</reference>
<name>A0ABR2HGU1_9EUKA</name>
<dbReference type="Gene3D" id="3.40.630.10">
    <property type="entry name" value="Zn peptidases"/>
    <property type="match status" value="1"/>
</dbReference>
<dbReference type="InterPro" id="IPR023358">
    <property type="entry name" value="Peptidase_M18_dom2"/>
</dbReference>
<proteinExistence type="inferred from homology"/>
<sequence length="472" mass="52549">MDSLNSFSYKNPYYFVMEARKLLNDHGYVEFNEEVEWENIPNKFYVVRNDSSLVIVNKHDTSSALIVATHNDSPCLKLKPNTKLSRFGFDQVRAAPYGNVAYSTWYDRGLTYIGKILTKTIPTPNSTDSKIVSTVVAAAGSAVAIPSLAKHLGGLQITINPELHTVPIDSLKVPTSDNQSGQLIRDILSLSGISEKLKKLDQEWKKSPEYQADIEKNAKTETEKSNKKSDKSCSYVNDVLHIQPKDLIVDWDLSLIPSEPTRYIGTGGDMVAGYGIDVLASAIHSMKSFVEANDPEEGMNVLAIFDNFQINSNTRIGAKSTLLTSVFERIGCDSLTWANSRLLTIDNFYAYNPNEPTRFYNSDSVNAGDGLFIHSEMGRCGSANLNFKSQLLYLAKKKKIPLTPSNLPQYFSSSIAQDMETQINIETAIVGIPIIGLKTSRELAFNDDILCIQKLVSDYYNHFRSIPAIHDI</sequence>
<organism evidence="12 13">
    <name type="scientific">Tritrichomonas musculus</name>
    <dbReference type="NCBI Taxonomy" id="1915356"/>
    <lineage>
        <taxon>Eukaryota</taxon>
        <taxon>Metamonada</taxon>
        <taxon>Parabasalia</taxon>
        <taxon>Tritrichomonadida</taxon>
        <taxon>Tritrichomonadidae</taxon>
        <taxon>Tritrichomonas</taxon>
    </lineage>
</organism>
<evidence type="ECO:0000256" key="7">
    <source>
        <dbReference type="ARBA" id="ARBA00022723"/>
    </source>
</evidence>
<keyword evidence="8 11" id="KW-0378">Hydrolase</keyword>
<evidence type="ECO:0000256" key="11">
    <source>
        <dbReference type="RuleBase" id="RU004386"/>
    </source>
</evidence>
<accession>A0ABR2HGU1</accession>
<evidence type="ECO:0000313" key="12">
    <source>
        <dbReference type="EMBL" id="KAK8846270.1"/>
    </source>
</evidence>
<comment type="cofactor">
    <cofactor evidence="2">
        <name>Zn(2+)</name>
        <dbReference type="ChEBI" id="CHEBI:29105"/>
    </cofactor>
</comment>
<evidence type="ECO:0000256" key="4">
    <source>
        <dbReference type="ARBA" id="ARBA00011965"/>
    </source>
</evidence>
<evidence type="ECO:0000256" key="5">
    <source>
        <dbReference type="ARBA" id="ARBA00022438"/>
    </source>
</evidence>
<evidence type="ECO:0000256" key="1">
    <source>
        <dbReference type="ARBA" id="ARBA00001335"/>
    </source>
</evidence>
<dbReference type="PANTHER" id="PTHR28570">
    <property type="entry name" value="ASPARTYL AMINOPEPTIDASE"/>
    <property type="match status" value="1"/>
</dbReference>
<dbReference type="EC" id="3.4.11.21" evidence="4"/>